<keyword evidence="2" id="KW-0472">Membrane</keyword>
<evidence type="ECO:0000313" key="4">
    <source>
        <dbReference type="EMBL" id="GGI91051.1"/>
    </source>
</evidence>
<protein>
    <submittedName>
        <fullName evidence="4">Acyltransferase</fullName>
    </submittedName>
</protein>
<evidence type="ECO:0000256" key="1">
    <source>
        <dbReference type="SAM" id="MobiDB-lite"/>
    </source>
</evidence>
<gene>
    <name evidence="4" type="ORF">GCM10009083_04400</name>
</gene>
<feature type="transmembrane region" description="Helical" evidence="2">
    <location>
        <begin position="291"/>
        <end position="311"/>
    </location>
</feature>
<feature type="transmembrane region" description="Helical" evidence="2">
    <location>
        <begin position="262"/>
        <end position="279"/>
    </location>
</feature>
<feature type="transmembrane region" description="Helical" evidence="2">
    <location>
        <begin position="196"/>
        <end position="216"/>
    </location>
</feature>
<dbReference type="InterPro" id="IPR050879">
    <property type="entry name" value="Acyltransferase_3"/>
</dbReference>
<feature type="transmembrane region" description="Helical" evidence="2">
    <location>
        <begin position="163"/>
        <end position="190"/>
    </location>
</feature>
<name>A0ABQ2CIW1_9GAMM</name>
<dbReference type="PANTHER" id="PTHR23028:SF53">
    <property type="entry name" value="ACYL_TRANSF_3 DOMAIN-CONTAINING PROTEIN"/>
    <property type="match status" value="1"/>
</dbReference>
<evidence type="ECO:0000259" key="3">
    <source>
        <dbReference type="Pfam" id="PF01757"/>
    </source>
</evidence>
<keyword evidence="4" id="KW-0012">Acyltransferase</keyword>
<dbReference type="GO" id="GO:0016746">
    <property type="term" value="F:acyltransferase activity"/>
    <property type="evidence" value="ECO:0007669"/>
    <property type="project" value="UniProtKB-KW"/>
</dbReference>
<dbReference type="Proteomes" id="UP000633263">
    <property type="component" value="Unassembled WGS sequence"/>
</dbReference>
<accession>A0ABQ2CIW1</accession>
<feature type="transmembrane region" description="Helical" evidence="2">
    <location>
        <begin position="93"/>
        <end position="111"/>
    </location>
</feature>
<reference evidence="5" key="1">
    <citation type="journal article" date="2019" name="Int. J. Syst. Evol. Microbiol.">
        <title>The Global Catalogue of Microorganisms (GCM) 10K type strain sequencing project: providing services to taxonomists for standard genome sequencing and annotation.</title>
        <authorList>
            <consortium name="The Broad Institute Genomics Platform"/>
            <consortium name="The Broad Institute Genome Sequencing Center for Infectious Disease"/>
            <person name="Wu L."/>
            <person name="Ma J."/>
        </authorList>
    </citation>
    <scope>NUCLEOTIDE SEQUENCE [LARGE SCALE GENOMIC DNA]</scope>
    <source>
        <strain evidence="5">JCM 11590</strain>
    </source>
</reference>
<feature type="region of interest" description="Disordered" evidence="1">
    <location>
        <begin position="370"/>
        <end position="396"/>
    </location>
</feature>
<keyword evidence="4" id="KW-0808">Transferase</keyword>
<feature type="domain" description="Acyltransferase 3" evidence="3">
    <location>
        <begin position="7"/>
        <end position="344"/>
    </location>
</feature>
<dbReference type="EMBL" id="BMNN01000001">
    <property type="protein sequence ID" value="GGI91051.1"/>
    <property type="molecule type" value="Genomic_DNA"/>
</dbReference>
<dbReference type="Pfam" id="PF01757">
    <property type="entry name" value="Acyl_transf_3"/>
    <property type="match status" value="1"/>
</dbReference>
<feature type="transmembrane region" description="Helical" evidence="2">
    <location>
        <begin position="40"/>
        <end position="62"/>
    </location>
</feature>
<comment type="caution">
    <text evidence="4">The sequence shown here is derived from an EMBL/GenBank/DDBJ whole genome shotgun (WGS) entry which is preliminary data.</text>
</comment>
<dbReference type="PANTHER" id="PTHR23028">
    <property type="entry name" value="ACETYLTRANSFERASE"/>
    <property type="match status" value="1"/>
</dbReference>
<feature type="transmembrane region" description="Helical" evidence="2">
    <location>
        <begin position="228"/>
        <end position="250"/>
    </location>
</feature>
<evidence type="ECO:0000313" key="5">
    <source>
        <dbReference type="Proteomes" id="UP000633263"/>
    </source>
</evidence>
<evidence type="ECO:0000256" key="2">
    <source>
        <dbReference type="SAM" id="Phobius"/>
    </source>
</evidence>
<proteinExistence type="predicted"/>
<organism evidence="4 5">
    <name type="scientific">Halopseudomonas pertucinogena</name>
    <dbReference type="NCBI Taxonomy" id="86175"/>
    <lineage>
        <taxon>Bacteria</taxon>
        <taxon>Pseudomonadati</taxon>
        <taxon>Pseudomonadota</taxon>
        <taxon>Gammaproteobacteria</taxon>
        <taxon>Pseudomonadales</taxon>
        <taxon>Pseudomonadaceae</taxon>
        <taxon>Halopseudomonas</taxon>
    </lineage>
</organism>
<dbReference type="InterPro" id="IPR002656">
    <property type="entry name" value="Acyl_transf_3_dom"/>
</dbReference>
<keyword evidence="2" id="KW-0812">Transmembrane</keyword>
<dbReference type="RefSeq" id="WP_188634947.1">
    <property type="nucleotide sequence ID" value="NZ_BMNN01000001.1"/>
</dbReference>
<keyword evidence="5" id="KW-1185">Reference proteome</keyword>
<keyword evidence="2" id="KW-1133">Transmembrane helix</keyword>
<sequence length="396" mass="44410">MGRDRILDIEVLRALAVIGVVVHHARDNLFTWTSPGLERLAVYFGGWVGVDLFFVISGFVIARSLLPQLQSAGIQLDAARVTLAFWIRRAWRLLPSAWLWLLLMLLGAILFRDSGTFGSLRANLEATVAGFLHIANLRFLETFMRSEYGASFVYWSLSLEEQFYLLLPIIVLLSRRWLVPVLLGIVLYQLVQERSMAMMVFRCDGMLLGVLLAIWSRQPSYQLARPEFLKLLPLRGALPLLLILVSLALLGSDELRIASHRMSLVALLSALLVWMASYNDDLFLPAPIRSLFVWIGARSYAIYLIHIPAFFLTREIWMRLHPGAVAGPEQLHFHIAVAAMLILVCAELNYRWVELPLRRRGAAIAAGLASHHSGPASSTLATPVIPPSRRESCSPP</sequence>